<dbReference type="EMBL" id="JAULJQ010000001">
    <property type="protein sequence ID" value="MDO2408536.1"/>
    <property type="molecule type" value="Genomic_DNA"/>
</dbReference>
<feature type="transmembrane region" description="Helical" evidence="1">
    <location>
        <begin position="97"/>
        <end position="119"/>
    </location>
</feature>
<evidence type="ECO:0000313" key="2">
    <source>
        <dbReference type="EMBL" id="MDO2408536.1"/>
    </source>
</evidence>
<proteinExistence type="predicted"/>
<keyword evidence="1" id="KW-0812">Transmembrane</keyword>
<keyword evidence="3" id="KW-1185">Reference proteome</keyword>
<feature type="transmembrane region" description="Helical" evidence="1">
    <location>
        <begin position="63"/>
        <end position="85"/>
    </location>
</feature>
<evidence type="ECO:0000256" key="1">
    <source>
        <dbReference type="SAM" id="Phobius"/>
    </source>
</evidence>
<dbReference type="Proteomes" id="UP001171111">
    <property type="component" value="Unassembled WGS sequence"/>
</dbReference>
<reference evidence="2 3" key="1">
    <citation type="submission" date="2023-06" db="EMBL/GenBank/DDBJ databases">
        <title>Campylobacter magnum sp. nov., isolated from cecal contents of domestic pigs (Sus scrofa domesticus).</title>
        <authorList>
            <person name="Papic B."/>
            <person name="Gruntar I."/>
        </authorList>
    </citation>
    <scope>NUCLEOTIDE SEQUENCE [LARGE SCALE GENOMIC DNA]</scope>
    <source>
        <strain evidence="3">34484-21</strain>
    </source>
</reference>
<feature type="transmembrane region" description="Helical" evidence="1">
    <location>
        <begin position="155"/>
        <end position="172"/>
    </location>
</feature>
<name>A0ABT8T8I0_9BACT</name>
<accession>A0ABT8T8I0</accession>
<feature type="transmembrane region" description="Helical" evidence="1">
    <location>
        <begin position="126"/>
        <end position="149"/>
    </location>
</feature>
<keyword evidence="1" id="KW-0472">Membrane</keyword>
<organism evidence="2 3">
    <name type="scientific">Campylobacter magnus</name>
    <dbReference type="NCBI Taxonomy" id="3026462"/>
    <lineage>
        <taxon>Bacteria</taxon>
        <taxon>Pseudomonadati</taxon>
        <taxon>Campylobacterota</taxon>
        <taxon>Epsilonproteobacteria</taxon>
        <taxon>Campylobacterales</taxon>
        <taxon>Campylobacteraceae</taxon>
        <taxon>Campylobacter</taxon>
    </lineage>
</organism>
<comment type="caution">
    <text evidence="2">The sequence shown here is derived from an EMBL/GenBank/DDBJ whole genome shotgun (WGS) entry which is preliminary data.</text>
</comment>
<feature type="transmembrane region" description="Helical" evidence="1">
    <location>
        <begin position="7"/>
        <end position="29"/>
    </location>
</feature>
<sequence length="188" mass="22364">MLVLSKINITIFAFIIFFAFCSFVNSFSFIFAQKVGIWLLFVGKITDFLFFTKNEPFVATGGVVISAALIVILLFIFFFLFSIRFYDKKLNTTVKNIVIYLIIFYFIISFFNAYTLFSLDYVAENIFYIFLSVIYYFFVSLFLFSPFIFLEQISVYYIMFSYIFSLFIFLFLKTKFNKRRLNVKQVSI</sequence>
<keyword evidence="1" id="KW-1133">Transmembrane helix</keyword>
<gene>
    <name evidence="2" type="ORF">Q2362_00295</name>
</gene>
<evidence type="ECO:0000313" key="3">
    <source>
        <dbReference type="Proteomes" id="UP001171111"/>
    </source>
</evidence>
<protein>
    <submittedName>
        <fullName evidence="2">Uncharacterized protein</fullName>
    </submittedName>
</protein>
<dbReference type="RefSeq" id="WP_302243253.1">
    <property type="nucleotide sequence ID" value="NZ_JAULJQ010000001.1"/>
</dbReference>